<evidence type="ECO:0000313" key="1">
    <source>
        <dbReference type="EMBL" id="CAD7202518.1"/>
    </source>
</evidence>
<gene>
    <name evidence="1" type="ORF">TDIB3V08_LOCUS8700</name>
</gene>
<protein>
    <submittedName>
        <fullName evidence="1">Uncharacterized protein</fullName>
    </submittedName>
</protein>
<sequence length="169" mass="19086">MRCQKTLLVQLKPLESAVPRPPEDSSKQDGSVLSLRHVCKDILFKGRCVVIIFVSAVLLVTGDHGRNRCQLEGRETGGNRELLPTCPLCPTSRQRGCLLCASRRCQRRGPRLPTAITRPCDEETWQRLAPDYTYEEYIAADDDITVWGTLEDADIIREQQESSKEEGEE</sequence>
<proteinExistence type="predicted"/>
<dbReference type="EMBL" id="OA569470">
    <property type="protein sequence ID" value="CAD7202518.1"/>
    <property type="molecule type" value="Genomic_DNA"/>
</dbReference>
<dbReference type="AlphaFoldDB" id="A0A7R8ZAN9"/>
<name>A0A7R8ZAN9_TIMDO</name>
<accession>A0A7R8ZAN9</accession>
<reference evidence="1" key="1">
    <citation type="submission" date="2020-11" db="EMBL/GenBank/DDBJ databases">
        <authorList>
            <person name="Tran Van P."/>
        </authorList>
    </citation>
    <scope>NUCLEOTIDE SEQUENCE</scope>
</reference>
<organism evidence="1">
    <name type="scientific">Timema douglasi</name>
    <name type="common">Walking stick</name>
    <dbReference type="NCBI Taxonomy" id="61478"/>
    <lineage>
        <taxon>Eukaryota</taxon>
        <taxon>Metazoa</taxon>
        <taxon>Ecdysozoa</taxon>
        <taxon>Arthropoda</taxon>
        <taxon>Hexapoda</taxon>
        <taxon>Insecta</taxon>
        <taxon>Pterygota</taxon>
        <taxon>Neoptera</taxon>
        <taxon>Polyneoptera</taxon>
        <taxon>Phasmatodea</taxon>
        <taxon>Timematodea</taxon>
        <taxon>Timematoidea</taxon>
        <taxon>Timematidae</taxon>
        <taxon>Timema</taxon>
    </lineage>
</organism>